<proteinExistence type="predicted"/>
<dbReference type="RefSeq" id="WP_282220031.1">
    <property type="nucleotide sequence ID" value="NZ_CP118246.1"/>
</dbReference>
<evidence type="ECO:0000313" key="1">
    <source>
        <dbReference type="EMBL" id="WDR03641.1"/>
    </source>
</evidence>
<evidence type="ECO:0000313" key="2">
    <source>
        <dbReference type="Proteomes" id="UP001220530"/>
    </source>
</evidence>
<organism evidence="1 2">
    <name type="scientific">Devosia algicola</name>
    <dbReference type="NCBI Taxonomy" id="3026418"/>
    <lineage>
        <taxon>Bacteria</taxon>
        <taxon>Pseudomonadati</taxon>
        <taxon>Pseudomonadota</taxon>
        <taxon>Alphaproteobacteria</taxon>
        <taxon>Hyphomicrobiales</taxon>
        <taxon>Devosiaceae</taxon>
        <taxon>Devosia</taxon>
    </lineage>
</organism>
<sequence length="97" mass="11090">MSLAVRDIFRLETRVRFHAERLRRDWPESMLIDPAVSPEMKGHAQNERAKADDFDLIGDLLVGLQGDWEALRPLLLNARARLLAEHEEKSQAQDTAA</sequence>
<protein>
    <submittedName>
        <fullName evidence="1">Uncharacterized protein</fullName>
    </submittedName>
</protein>
<dbReference type="Proteomes" id="UP001220530">
    <property type="component" value="Chromosome"/>
</dbReference>
<gene>
    <name evidence="1" type="ORF">PSQ19_06105</name>
</gene>
<keyword evidence="2" id="KW-1185">Reference proteome</keyword>
<name>A0ABY7YQS6_9HYPH</name>
<dbReference type="EMBL" id="CP118246">
    <property type="protein sequence ID" value="WDR03641.1"/>
    <property type="molecule type" value="Genomic_DNA"/>
</dbReference>
<accession>A0ABY7YQS6</accession>
<reference evidence="1 2" key="1">
    <citation type="submission" date="2023-02" db="EMBL/GenBank/DDBJ databases">
        <title>Devosia algicola sp. nov., isolated from the phycosphere of marine algae.</title>
        <authorList>
            <person name="Kim J.M."/>
            <person name="Lee J.K."/>
            <person name="Choi B.J."/>
            <person name="Bayburt H."/>
            <person name="Jeon C.O."/>
        </authorList>
    </citation>
    <scope>NUCLEOTIDE SEQUENCE [LARGE SCALE GENOMIC DNA]</scope>
    <source>
        <strain evidence="1 2">G20-9</strain>
    </source>
</reference>